<evidence type="ECO:0000256" key="2">
    <source>
        <dbReference type="ARBA" id="ARBA00022723"/>
    </source>
</evidence>
<feature type="compositionally biased region" description="Polar residues" evidence="7">
    <location>
        <begin position="425"/>
        <end position="434"/>
    </location>
</feature>
<dbReference type="Pfam" id="PF00628">
    <property type="entry name" value="PHD"/>
    <property type="match status" value="1"/>
</dbReference>
<dbReference type="InterPro" id="IPR019786">
    <property type="entry name" value="Zinc_finger_PHD-type_CS"/>
</dbReference>
<evidence type="ECO:0000256" key="4">
    <source>
        <dbReference type="ARBA" id="ARBA00022833"/>
    </source>
</evidence>
<feature type="region of interest" description="Disordered" evidence="7">
    <location>
        <begin position="202"/>
        <end position="222"/>
    </location>
</feature>
<dbReference type="AlphaFoldDB" id="A0A9W4J8L3"/>
<dbReference type="PROSITE" id="PS01359">
    <property type="entry name" value="ZF_PHD_1"/>
    <property type="match status" value="1"/>
</dbReference>
<evidence type="ECO:0000256" key="7">
    <source>
        <dbReference type="SAM" id="MobiDB-lite"/>
    </source>
</evidence>
<dbReference type="GO" id="GO:0048188">
    <property type="term" value="C:Set1C/COMPASS complex"/>
    <property type="evidence" value="ECO:0007669"/>
    <property type="project" value="InterPro"/>
</dbReference>
<accession>A0A9W4J8L3</accession>
<evidence type="ECO:0000313" key="9">
    <source>
        <dbReference type="EMBL" id="CAG8377358.1"/>
    </source>
</evidence>
<dbReference type="InterPro" id="IPR011011">
    <property type="entry name" value="Znf_FYVE_PHD"/>
</dbReference>
<evidence type="ECO:0000313" key="10">
    <source>
        <dbReference type="Proteomes" id="UP001152592"/>
    </source>
</evidence>
<feature type="compositionally biased region" description="Polar residues" evidence="7">
    <location>
        <begin position="210"/>
        <end position="220"/>
    </location>
</feature>
<dbReference type="PANTHER" id="PTHR46174">
    <property type="entry name" value="CXXC-TYPE ZINC FINGER PROTEIN 1"/>
    <property type="match status" value="1"/>
</dbReference>
<keyword evidence="5" id="KW-0539">Nucleus</keyword>
<dbReference type="Proteomes" id="UP001152592">
    <property type="component" value="Unassembled WGS sequence"/>
</dbReference>
<dbReference type="Gene3D" id="3.30.40.10">
    <property type="entry name" value="Zinc/RING finger domain, C3HC4 (zinc finger)"/>
    <property type="match status" value="1"/>
</dbReference>
<keyword evidence="2" id="KW-0479">Metal-binding</keyword>
<dbReference type="GO" id="GO:0008270">
    <property type="term" value="F:zinc ion binding"/>
    <property type="evidence" value="ECO:0007669"/>
    <property type="project" value="UniProtKB-KW"/>
</dbReference>
<dbReference type="SUPFAM" id="SSF57903">
    <property type="entry name" value="FYVE/PHD zinc finger"/>
    <property type="match status" value="1"/>
</dbReference>
<feature type="domain" description="PHD-type" evidence="8">
    <location>
        <begin position="481"/>
        <end position="532"/>
    </location>
</feature>
<feature type="compositionally biased region" description="Basic and acidic residues" evidence="7">
    <location>
        <begin position="632"/>
        <end position="645"/>
    </location>
</feature>
<feature type="compositionally biased region" description="Basic residues" evidence="7">
    <location>
        <begin position="455"/>
        <end position="464"/>
    </location>
</feature>
<dbReference type="SMART" id="SM00249">
    <property type="entry name" value="PHD"/>
    <property type="match status" value="1"/>
</dbReference>
<keyword evidence="4" id="KW-0862">Zinc</keyword>
<evidence type="ECO:0000256" key="3">
    <source>
        <dbReference type="ARBA" id="ARBA00022771"/>
    </source>
</evidence>
<evidence type="ECO:0000256" key="6">
    <source>
        <dbReference type="PROSITE-ProRule" id="PRU00146"/>
    </source>
</evidence>
<dbReference type="SUPFAM" id="SSF56112">
    <property type="entry name" value="Protein kinase-like (PK-like)"/>
    <property type="match status" value="1"/>
</dbReference>
<dbReference type="InterPro" id="IPR013083">
    <property type="entry name" value="Znf_RING/FYVE/PHD"/>
</dbReference>
<comment type="caution">
    <text evidence="9">The sequence shown here is derived from an EMBL/GenBank/DDBJ whole genome shotgun (WGS) entry which is preliminary data.</text>
</comment>
<dbReference type="PROSITE" id="PS50016">
    <property type="entry name" value="ZF_PHD_2"/>
    <property type="match status" value="1"/>
</dbReference>
<feature type="compositionally biased region" description="Polar residues" evidence="7">
    <location>
        <begin position="317"/>
        <end position="336"/>
    </location>
</feature>
<reference evidence="9" key="1">
    <citation type="submission" date="2021-07" db="EMBL/GenBank/DDBJ databases">
        <authorList>
            <person name="Branca A.L. A."/>
        </authorList>
    </citation>
    <scope>NUCLEOTIDE SEQUENCE</scope>
</reference>
<dbReference type="InterPro" id="IPR001965">
    <property type="entry name" value="Znf_PHD"/>
</dbReference>
<proteinExistence type="predicted"/>
<feature type="compositionally biased region" description="Basic residues" evidence="7">
    <location>
        <begin position="399"/>
        <end position="410"/>
    </location>
</feature>
<name>A0A9W4J8L3_9EURO</name>
<dbReference type="InterPro" id="IPR011009">
    <property type="entry name" value="Kinase-like_dom_sf"/>
</dbReference>
<feature type="region of interest" description="Disordered" evidence="7">
    <location>
        <begin position="311"/>
        <end position="475"/>
    </location>
</feature>
<evidence type="ECO:0000256" key="5">
    <source>
        <dbReference type="ARBA" id="ARBA00023242"/>
    </source>
</evidence>
<feature type="compositionally biased region" description="Polar residues" evidence="7">
    <location>
        <begin position="348"/>
        <end position="370"/>
    </location>
</feature>
<keyword evidence="3 6" id="KW-0863">Zinc-finger</keyword>
<feature type="region of interest" description="Disordered" evidence="7">
    <location>
        <begin position="1"/>
        <end position="39"/>
    </location>
</feature>
<comment type="subcellular location">
    <subcellularLocation>
        <location evidence="1">Nucleus</location>
    </subcellularLocation>
</comment>
<sequence>MVGMEETAGASHVNGSAVTRPKHDPYETDPNMIPADDPFISRPQYGRYTPRADDFTPRFMHWYHADPAVNTYWEKVAEQYCTPEYSLNIDGPREAFAAGSVIIRVDRELAEGAAFAKYSFANANELLATQKADDPLRQIGVTVPVVYFCGTIEGRNVTIESRIAGVSLEVAWRYLDTEQIDALKNQCRQILRRLETIESPADQPSYVSRGLNSQGPPSVETSERDILFTEKSKGEELRFTHNDLVPSNIIIHNGRVVGIAGWRQCGFFGNTRAGKVHHLLRGLESASQNGAVSSGGSASWADLYDGDYNPNKGQPLIANQDTPLPSVKTEPTNSTLDKFPISDDLETKSWNTDGQEDLPTSKTVANLKNGISSRASSIDRSSPANSVKAGNKSTTTKKGTAKKPAAKKRKVNDADGDSADARRSNTPLSRTSKTPGKKQDSVSIAGSPAPEPKKKPQKKKKAPKTARTQENDDSDSFDENAVFCICRRPDNHTWMIGCDADCDDWYHGKCVDIDPRDADLIDRYICPNCASVGKGCTTWKPMCRLVECRKPARAKAKPPSKYCCDDHGREFMRQQTQQLKQRAGQANGLFEDLGSMGGILTAGDLKAAILGVTSTGEFRRLGDRIISPPPETEDKKALATDKNSESKQPTSKWLEADIYTIGAEYSPDEIAKFEKLRTQRDGLVHRKEMLAARTTFLTLLKPRAKGIVEKLKQHEPKGGWKDICGFDSRLSWSDEEFDEWRLSEAGKKALAEGTVEALAAGVPPTTDADGDTSMNGEADDDITLWTSGVCTKKRCERHKQWVKVQQQDIHFEEETADQDLARCEGEARSVVERGVMRQWAERDHKMQV</sequence>
<feature type="compositionally biased region" description="Low complexity" evidence="7">
    <location>
        <begin position="371"/>
        <end position="398"/>
    </location>
</feature>
<dbReference type="OrthoDB" id="2015333at2759"/>
<dbReference type="InterPro" id="IPR019787">
    <property type="entry name" value="Znf_PHD-finger"/>
</dbReference>
<dbReference type="PANTHER" id="PTHR46174:SF1">
    <property type="entry name" value="CXXC-TYPE ZINC FINGER PROTEIN 1"/>
    <property type="match status" value="1"/>
</dbReference>
<evidence type="ECO:0000259" key="8">
    <source>
        <dbReference type="PROSITE" id="PS50016"/>
    </source>
</evidence>
<organism evidence="9 10">
    <name type="scientific">Penicillium salamii</name>
    <dbReference type="NCBI Taxonomy" id="1612424"/>
    <lineage>
        <taxon>Eukaryota</taxon>
        <taxon>Fungi</taxon>
        <taxon>Dikarya</taxon>
        <taxon>Ascomycota</taxon>
        <taxon>Pezizomycotina</taxon>
        <taxon>Eurotiomycetes</taxon>
        <taxon>Eurotiomycetidae</taxon>
        <taxon>Eurotiales</taxon>
        <taxon>Aspergillaceae</taxon>
        <taxon>Penicillium</taxon>
    </lineage>
</organism>
<dbReference type="EMBL" id="CAJVPD010000233">
    <property type="protein sequence ID" value="CAG8377358.1"/>
    <property type="molecule type" value="Genomic_DNA"/>
</dbReference>
<gene>
    <name evidence="9" type="ORF">PSALAMII_LOCUS5308</name>
</gene>
<dbReference type="InterPro" id="IPR037869">
    <property type="entry name" value="Spp1/CFP1"/>
</dbReference>
<feature type="region of interest" description="Disordered" evidence="7">
    <location>
        <begin position="622"/>
        <end position="649"/>
    </location>
</feature>
<protein>
    <recommendedName>
        <fullName evidence="8">PHD-type domain-containing protein</fullName>
    </recommendedName>
</protein>
<dbReference type="GO" id="GO:0045893">
    <property type="term" value="P:positive regulation of DNA-templated transcription"/>
    <property type="evidence" value="ECO:0007669"/>
    <property type="project" value="TreeGrafter"/>
</dbReference>
<evidence type="ECO:0000256" key="1">
    <source>
        <dbReference type="ARBA" id="ARBA00004123"/>
    </source>
</evidence>